<evidence type="ECO:0000313" key="5">
    <source>
        <dbReference type="EMBL" id="PWA95566.1"/>
    </source>
</evidence>
<sequence length="262" mass="29817">MDNTLICVLAVSIFFSCFASQSHVGNKQIQALDNLYKTKMSIDSAFDTTHIEPSRNVTRDIVLLFQDVLKKKDKISNFPGQPFAKFDQYGGVETLQQLQITMYFCLITNKTLINLKGILIGNTMINDKTYNLGMYQYFGSHALVSDETSAQIHKYCDFSPNVTTQSAECNKETDDVNRNLDNMDIYNIYAPICLNPNFTSSPRPTSHVVDPCSEYYTYAYMNCADVQEAIQANVTKLDHTWEPCSDVIQHFLQRLFHFLGNS</sequence>
<dbReference type="Proteomes" id="UP000245207">
    <property type="component" value="Unassembled WGS sequence"/>
</dbReference>
<comment type="similarity">
    <text evidence="1">Belongs to the peptidase S10 family.</text>
</comment>
<gene>
    <name evidence="5" type="ORF">CTI12_AA006530</name>
</gene>
<evidence type="ECO:0000256" key="2">
    <source>
        <dbReference type="ARBA" id="ARBA00022729"/>
    </source>
</evidence>
<dbReference type="PANTHER" id="PTHR11802">
    <property type="entry name" value="SERINE PROTEASE FAMILY S10 SERINE CARBOXYPEPTIDASE"/>
    <property type="match status" value="1"/>
</dbReference>
<keyword evidence="5" id="KW-0378">Hydrolase</keyword>
<keyword evidence="3" id="KW-0325">Glycoprotein</keyword>
<reference evidence="5 6" key="1">
    <citation type="journal article" date="2018" name="Mol. Plant">
        <title>The genome of Artemisia annua provides insight into the evolution of Asteraceae family and artemisinin biosynthesis.</title>
        <authorList>
            <person name="Shen Q."/>
            <person name="Zhang L."/>
            <person name="Liao Z."/>
            <person name="Wang S."/>
            <person name="Yan T."/>
            <person name="Shi P."/>
            <person name="Liu M."/>
            <person name="Fu X."/>
            <person name="Pan Q."/>
            <person name="Wang Y."/>
            <person name="Lv Z."/>
            <person name="Lu X."/>
            <person name="Zhang F."/>
            <person name="Jiang W."/>
            <person name="Ma Y."/>
            <person name="Chen M."/>
            <person name="Hao X."/>
            <person name="Li L."/>
            <person name="Tang Y."/>
            <person name="Lv G."/>
            <person name="Zhou Y."/>
            <person name="Sun X."/>
            <person name="Brodelius P.E."/>
            <person name="Rose J.K.C."/>
            <person name="Tang K."/>
        </authorList>
    </citation>
    <scope>NUCLEOTIDE SEQUENCE [LARGE SCALE GENOMIC DNA]</scope>
    <source>
        <strain evidence="6">cv. Huhao1</strain>
        <tissue evidence="5">Leaf</tissue>
    </source>
</reference>
<feature type="signal peptide" evidence="4">
    <location>
        <begin position="1"/>
        <end position="19"/>
    </location>
</feature>
<dbReference type="InterPro" id="IPR029058">
    <property type="entry name" value="AB_hydrolase_fold"/>
</dbReference>
<evidence type="ECO:0000256" key="4">
    <source>
        <dbReference type="SAM" id="SignalP"/>
    </source>
</evidence>
<dbReference type="Gene3D" id="6.10.250.940">
    <property type="match status" value="1"/>
</dbReference>
<dbReference type="SUPFAM" id="SSF53474">
    <property type="entry name" value="alpha/beta-Hydrolases"/>
    <property type="match status" value="1"/>
</dbReference>
<proteinExistence type="inferred from homology"/>
<dbReference type="AlphaFoldDB" id="A0A2U1QC27"/>
<dbReference type="Pfam" id="PF00450">
    <property type="entry name" value="Peptidase_S10"/>
    <property type="match status" value="1"/>
</dbReference>
<dbReference type="EMBL" id="PKPP01000233">
    <property type="protein sequence ID" value="PWA95566.1"/>
    <property type="molecule type" value="Genomic_DNA"/>
</dbReference>
<dbReference type="PANTHER" id="PTHR11802:SF132">
    <property type="entry name" value="SERINE CARBOXYPEPTIDASE-LIKE 36-RELATED"/>
    <property type="match status" value="1"/>
</dbReference>
<name>A0A2U1QC27_ARTAN</name>
<comment type="caution">
    <text evidence="5">The sequence shown here is derived from an EMBL/GenBank/DDBJ whole genome shotgun (WGS) entry which is preliminary data.</text>
</comment>
<dbReference type="Gene3D" id="3.40.50.1820">
    <property type="entry name" value="alpha/beta hydrolase"/>
    <property type="match status" value="1"/>
</dbReference>
<evidence type="ECO:0000313" key="6">
    <source>
        <dbReference type="Proteomes" id="UP000245207"/>
    </source>
</evidence>
<dbReference type="GO" id="GO:0006508">
    <property type="term" value="P:proteolysis"/>
    <property type="evidence" value="ECO:0007669"/>
    <property type="project" value="InterPro"/>
</dbReference>
<keyword evidence="5" id="KW-0645">Protease</keyword>
<evidence type="ECO:0000256" key="3">
    <source>
        <dbReference type="ARBA" id="ARBA00023180"/>
    </source>
</evidence>
<organism evidence="5 6">
    <name type="scientific">Artemisia annua</name>
    <name type="common">Sweet wormwood</name>
    <dbReference type="NCBI Taxonomy" id="35608"/>
    <lineage>
        <taxon>Eukaryota</taxon>
        <taxon>Viridiplantae</taxon>
        <taxon>Streptophyta</taxon>
        <taxon>Embryophyta</taxon>
        <taxon>Tracheophyta</taxon>
        <taxon>Spermatophyta</taxon>
        <taxon>Magnoliopsida</taxon>
        <taxon>eudicotyledons</taxon>
        <taxon>Gunneridae</taxon>
        <taxon>Pentapetalae</taxon>
        <taxon>asterids</taxon>
        <taxon>campanulids</taxon>
        <taxon>Asterales</taxon>
        <taxon>Asteraceae</taxon>
        <taxon>Asteroideae</taxon>
        <taxon>Anthemideae</taxon>
        <taxon>Artemisiinae</taxon>
        <taxon>Artemisia</taxon>
    </lineage>
</organism>
<evidence type="ECO:0000256" key="1">
    <source>
        <dbReference type="ARBA" id="ARBA00009431"/>
    </source>
</evidence>
<feature type="chain" id="PRO_5015774986" evidence="4">
    <location>
        <begin position="20"/>
        <end position="262"/>
    </location>
</feature>
<dbReference type="GO" id="GO:0004185">
    <property type="term" value="F:serine-type carboxypeptidase activity"/>
    <property type="evidence" value="ECO:0007669"/>
    <property type="project" value="InterPro"/>
</dbReference>
<dbReference type="GO" id="GO:0005773">
    <property type="term" value="C:vacuole"/>
    <property type="evidence" value="ECO:0007669"/>
    <property type="project" value="TreeGrafter"/>
</dbReference>
<dbReference type="OrthoDB" id="443318at2759"/>
<dbReference type="InterPro" id="IPR001563">
    <property type="entry name" value="Peptidase_S10"/>
</dbReference>
<protein>
    <submittedName>
        <fullName evidence="5">Peptidase S10, serine carboxypeptidase, Alpha/Beta hydrolase fold protein</fullName>
    </submittedName>
</protein>
<accession>A0A2U1QC27</accession>
<keyword evidence="6" id="KW-1185">Reference proteome</keyword>
<keyword evidence="5" id="KW-0121">Carboxypeptidase</keyword>
<keyword evidence="2 4" id="KW-0732">Signal</keyword>